<feature type="transmembrane region" description="Helical" evidence="2">
    <location>
        <begin position="50"/>
        <end position="69"/>
    </location>
</feature>
<keyword evidence="2" id="KW-1133">Transmembrane helix</keyword>
<evidence type="ECO:0000313" key="5">
    <source>
        <dbReference type="Proteomes" id="UP000183642"/>
    </source>
</evidence>
<dbReference type="EMBL" id="FOWE01000012">
    <property type="protein sequence ID" value="SFO55675.1"/>
    <property type="molecule type" value="Genomic_DNA"/>
</dbReference>
<name>A0A1I5I523_9ACTN</name>
<proteinExistence type="predicted"/>
<keyword evidence="2" id="KW-0812">Transmembrane</keyword>
<sequence length="356" mass="37046">MDAVIRAHVLPLVFLLGPAVLDLALGRDQVVLGLVAASPLVAATLLGRRATAAYGLVALLTAALLGVYDRQYVDEALPAQVIRLTVVAVVGVVAVGACVLRVRREGELARLSGEAASARAALRLGETLQRHLLGPPPVVPVFESAVRYLPAVRGARVGGDWYDAFPAAGGGTVLVIGDVAGHDPQAAAAMAEVRGMLRAVAVDATSPAEVLRALDRVMAHPSTPALVTVVVATVTRTAGGATLCWSNAGHPPPALLGADGSVRLLERVPERLLGVTPESPRTDAEVVLHPGDTLLLYTDGLVERRDGTLDEGSAWLVEELHRRAGEPLDELCDRLLAAASADRHDDVALLAVRVPA</sequence>
<dbReference type="AlphaFoldDB" id="A0A1I5I523"/>
<dbReference type="InterPro" id="IPR036457">
    <property type="entry name" value="PPM-type-like_dom_sf"/>
</dbReference>
<dbReference type="Gene3D" id="3.60.40.10">
    <property type="entry name" value="PPM-type phosphatase domain"/>
    <property type="match status" value="1"/>
</dbReference>
<dbReference type="SMART" id="SM00331">
    <property type="entry name" value="PP2C_SIG"/>
    <property type="match status" value="1"/>
</dbReference>
<feature type="transmembrane region" description="Helical" evidence="2">
    <location>
        <begin position="81"/>
        <end position="102"/>
    </location>
</feature>
<dbReference type="RefSeq" id="WP_244274381.1">
    <property type="nucleotide sequence ID" value="NZ_FOWE01000012.1"/>
</dbReference>
<dbReference type="GO" id="GO:0016791">
    <property type="term" value="F:phosphatase activity"/>
    <property type="evidence" value="ECO:0007669"/>
    <property type="project" value="TreeGrafter"/>
</dbReference>
<keyword evidence="2" id="KW-0472">Membrane</keyword>
<dbReference type="PANTHER" id="PTHR43156:SF2">
    <property type="entry name" value="STAGE II SPORULATION PROTEIN E"/>
    <property type="match status" value="1"/>
</dbReference>
<dbReference type="SUPFAM" id="SSF81606">
    <property type="entry name" value="PP2C-like"/>
    <property type="match status" value="1"/>
</dbReference>
<organism evidence="4 5">
    <name type="scientific">Geodermatophilus obscurus</name>
    <dbReference type="NCBI Taxonomy" id="1861"/>
    <lineage>
        <taxon>Bacteria</taxon>
        <taxon>Bacillati</taxon>
        <taxon>Actinomycetota</taxon>
        <taxon>Actinomycetes</taxon>
        <taxon>Geodermatophilales</taxon>
        <taxon>Geodermatophilaceae</taxon>
        <taxon>Geodermatophilus</taxon>
    </lineage>
</organism>
<dbReference type="InterPro" id="IPR001932">
    <property type="entry name" value="PPM-type_phosphatase-like_dom"/>
</dbReference>
<accession>A0A1I5I523</accession>
<evidence type="ECO:0000256" key="1">
    <source>
        <dbReference type="ARBA" id="ARBA00022801"/>
    </source>
</evidence>
<reference evidence="5" key="1">
    <citation type="submission" date="2016-10" db="EMBL/GenBank/DDBJ databases">
        <authorList>
            <person name="Varghese N."/>
            <person name="Submissions S."/>
        </authorList>
    </citation>
    <scope>NUCLEOTIDE SEQUENCE [LARGE SCALE GENOMIC DNA]</scope>
    <source>
        <strain evidence="5">DSM 43161</strain>
    </source>
</reference>
<keyword evidence="5" id="KW-1185">Reference proteome</keyword>
<protein>
    <submittedName>
        <fullName evidence="4">Stage II sporulation protein E (SpoIIE)</fullName>
    </submittedName>
</protein>
<dbReference type="InterPro" id="IPR052016">
    <property type="entry name" value="Bact_Sigma-Reg"/>
</dbReference>
<dbReference type="Proteomes" id="UP000183642">
    <property type="component" value="Unassembled WGS sequence"/>
</dbReference>
<dbReference type="Pfam" id="PF07228">
    <property type="entry name" value="SpoIIE"/>
    <property type="match status" value="1"/>
</dbReference>
<evidence type="ECO:0000256" key="2">
    <source>
        <dbReference type="SAM" id="Phobius"/>
    </source>
</evidence>
<keyword evidence="1" id="KW-0378">Hydrolase</keyword>
<feature type="domain" description="PPM-type phosphatase" evidence="3">
    <location>
        <begin position="142"/>
        <end position="354"/>
    </location>
</feature>
<evidence type="ECO:0000259" key="3">
    <source>
        <dbReference type="SMART" id="SM00331"/>
    </source>
</evidence>
<gene>
    <name evidence="4" type="ORF">SAMN05660359_04286</name>
</gene>
<dbReference type="PANTHER" id="PTHR43156">
    <property type="entry name" value="STAGE II SPORULATION PROTEIN E-RELATED"/>
    <property type="match status" value="1"/>
</dbReference>
<evidence type="ECO:0000313" key="4">
    <source>
        <dbReference type="EMBL" id="SFO55675.1"/>
    </source>
</evidence>